<name>A0A7X5UA08_9GAMM</name>
<reference evidence="3 4" key="1">
    <citation type="submission" date="2020-03" db="EMBL/GenBank/DDBJ databases">
        <authorList>
            <person name="Lai Q."/>
        </authorList>
    </citation>
    <scope>NUCLEOTIDE SEQUENCE [LARGE SCALE GENOMIC DNA]</scope>
    <source>
        <strain evidence="3 4">CCUG 25036</strain>
    </source>
</reference>
<gene>
    <name evidence="3" type="ORF">HBF25_08990</name>
</gene>
<evidence type="ECO:0000313" key="4">
    <source>
        <dbReference type="Proteomes" id="UP000490980"/>
    </source>
</evidence>
<evidence type="ECO:0000259" key="2">
    <source>
        <dbReference type="Pfam" id="PF10988"/>
    </source>
</evidence>
<dbReference type="InterPro" id="IPR021255">
    <property type="entry name" value="DUF2807"/>
</dbReference>
<sequence>MRQLILAALLLAPAAAFASNHCEFHADRNLDLDLSGISKVHFVTNAFDLTVEAKGSGTRGSVSGKACASDQKLLDGLAVTQQKNGDTLTIALESKESSWGFGSHYTDLKANVTIPASIPVELEVGSGSAKVRGLKSLDTQVGSGELEANDIAGPVTVKVGSGEAAFRGIGPLTVTAVGSGDLRANEIAGDARVDTIGSGDAEIGGVKGSLSVDRIGSGSLAVGHVDKNLTVRKKGSGDLNYTKENVGGKLDVPKQD</sequence>
<feature type="domain" description="Putative auto-transporter adhesin head GIN" evidence="2">
    <location>
        <begin position="69"/>
        <end position="242"/>
    </location>
</feature>
<evidence type="ECO:0000256" key="1">
    <source>
        <dbReference type="SAM" id="SignalP"/>
    </source>
</evidence>
<evidence type="ECO:0000313" key="3">
    <source>
        <dbReference type="EMBL" id="NII06519.1"/>
    </source>
</evidence>
<keyword evidence="1" id="KW-0732">Signal</keyword>
<dbReference type="AlphaFoldDB" id="A0A7X5UA08"/>
<dbReference type="Pfam" id="PF10988">
    <property type="entry name" value="DUF2807"/>
    <property type="match status" value="1"/>
</dbReference>
<dbReference type="RefSeq" id="WP_166947562.1">
    <property type="nucleotide sequence ID" value="NZ_JAARLZ010000004.1"/>
</dbReference>
<comment type="caution">
    <text evidence="3">The sequence shown here is derived from an EMBL/GenBank/DDBJ whole genome shotgun (WGS) entry which is preliminary data.</text>
</comment>
<accession>A0A7X5UA08</accession>
<dbReference type="Proteomes" id="UP000490980">
    <property type="component" value="Unassembled WGS sequence"/>
</dbReference>
<organism evidence="3 4">
    <name type="scientific">Luteibacter anthropi</name>
    <dbReference type="NCBI Taxonomy" id="564369"/>
    <lineage>
        <taxon>Bacteria</taxon>
        <taxon>Pseudomonadati</taxon>
        <taxon>Pseudomonadota</taxon>
        <taxon>Gammaproteobacteria</taxon>
        <taxon>Lysobacterales</taxon>
        <taxon>Rhodanobacteraceae</taxon>
        <taxon>Luteibacter</taxon>
    </lineage>
</organism>
<dbReference type="EMBL" id="JAARLZ010000004">
    <property type="protein sequence ID" value="NII06519.1"/>
    <property type="molecule type" value="Genomic_DNA"/>
</dbReference>
<protein>
    <submittedName>
        <fullName evidence="3">DUF4097 domain-containing protein</fullName>
    </submittedName>
</protein>
<feature type="chain" id="PRO_5031000371" evidence="1">
    <location>
        <begin position="19"/>
        <end position="256"/>
    </location>
</feature>
<feature type="signal peptide" evidence="1">
    <location>
        <begin position="1"/>
        <end position="18"/>
    </location>
</feature>
<dbReference type="Gene3D" id="2.160.20.120">
    <property type="match status" value="1"/>
</dbReference>
<keyword evidence="4" id="KW-1185">Reference proteome</keyword>
<proteinExistence type="predicted"/>